<keyword evidence="4" id="KW-0963">Cytoplasm</keyword>
<accession>A0A3B1DFB3</accession>
<dbReference type="Gene3D" id="3.30.420.40">
    <property type="match status" value="2"/>
</dbReference>
<proteinExistence type="inferred from homology"/>
<dbReference type="HAMAP" id="MF_01274">
    <property type="entry name" value="Pantothen_kinase_3"/>
    <property type="match status" value="1"/>
</dbReference>
<name>A0A3B1DFB3_9ZZZZ</name>
<evidence type="ECO:0000256" key="7">
    <source>
        <dbReference type="ARBA" id="ARBA00022777"/>
    </source>
</evidence>
<evidence type="ECO:0000256" key="9">
    <source>
        <dbReference type="ARBA" id="ARBA00022958"/>
    </source>
</evidence>
<evidence type="ECO:0000256" key="3">
    <source>
        <dbReference type="ARBA" id="ARBA00011738"/>
    </source>
</evidence>
<dbReference type="InterPro" id="IPR043129">
    <property type="entry name" value="ATPase_NBD"/>
</dbReference>
<protein>
    <recommendedName>
        <fullName evidence="12">Type III pantothenate kinase</fullName>
    </recommendedName>
</protein>
<comment type="cofactor">
    <cofactor evidence="1">
        <name>K(+)</name>
        <dbReference type="ChEBI" id="CHEBI:29103"/>
    </cofactor>
</comment>
<dbReference type="PANTHER" id="PTHR34265">
    <property type="entry name" value="TYPE III PANTOTHENATE KINASE"/>
    <property type="match status" value="1"/>
</dbReference>
<keyword evidence="7 13" id="KW-0418">Kinase</keyword>
<evidence type="ECO:0000256" key="6">
    <source>
        <dbReference type="ARBA" id="ARBA00022741"/>
    </source>
</evidence>
<dbReference type="PANTHER" id="PTHR34265:SF1">
    <property type="entry name" value="TYPE III PANTOTHENATE KINASE"/>
    <property type="match status" value="1"/>
</dbReference>
<keyword evidence="5 13" id="KW-0808">Transferase</keyword>
<dbReference type="CDD" id="cd24015">
    <property type="entry name" value="ASKHA_NBD_PanK-III"/>
    <property type="match status" value="1"/>
</dbReference>
<comment type="subunit">
    <text evidence="3">Homodimer.</text>
</comment>
<gene>
    <name evidence="13" type="ORF">MNBD_UNCLBAC01-1943</name>
</gene>
<evidence type="ECO:0000256" key="8">
    <source>
        <dbReference type="ARBA" id="ARBA00022840"/>
    </source>
</evidence>
<organism evidence="13">
    <name type="scientific">hydrothermal vent metagenome</name>
    <dbReference type="NCBI Taxonomy" id="652676"/>
    <lineage>
        <taxon>unclassified sequences</taxon>
        <taxon>metagenomes</taxon>
        <taxon>ecological metagenomes</taxon>
    </lineage>
</organism>
<evidence type="ECO:0000256" key="1">
    <source>
        <dbReference type="ARBA" id="ARBA00001958"/>
    </source>
</evidence>
<dbReference type="GO" id="GO:0004594">
    <property type="term" value="F:pantothenate kinase activity"/>
    <property type="evidence" value="ECO:0007669"/>
    <property type="project" value="InterPro"/>
</dbReference>
<keyword evidence="10" id="KW-0173">Coenzyme A biosynthesis</keyword>
<sequence length="256" mass="28304">MLLAVDIGNTTISLAVLKGQRVVGRFFVETSPQKSKIPRIVTQTLKDIDKQNLLIDKAVLCSVVPHVSSLVCQAIQKQWKIKISVIGKDIYVPIKNNYRKPEQIGQDRLVVAYAAQKLYGTPAVVIDFGTAITFDAISAKGIYEGGIIIPGIRMSTESLFQKTSLLPSISPTQLPKHFIGKDTEEGILSGIFYGYGTMCNGLIDMFQKKYKGKAKVIVTGGHTHLMKKFIHKNITKIDKDLVFQGMRLLVEVGLKI</sequence>
<evidence type="ECO:0000313" key="13">
    <source>
        <dbReference type="EMBL" id="VAX37551.1"/>
    </source>
</evidence>
<keyword evidence="8" id="KW-0067">ATP-binding</keyword>
<keyword evidence="9" id="KW-0630">Potassium</keyword>
<dbReference type="GO" id="GO:0015937">
    <property type="term" value="P:coenzyme A biosynthetic process"/>
    <property type="evidence" value="ECO:0007669"/>
    <property type="project" value="UniProtKB-KW"/>
</dbReference>
<evidence type="ECO:0000256" key="10">
    <source>
        <dbReference type="ARBA" id="ARBA00022993"/>
    </source>
</evidence>
<keyword evidence="6" id="KW-0547">Nucleotide-binding</keyword>
<dbReference type="EMBL" id="UOGJ01000131">
    <property type="protein sequence ID" value="VAX37551.1"/>
    <property type="molecule type" value="Genomic_DNA"/>
</dbReference>
<dbReference type="NCBIfam" id="TIGR00671">
    <property type="entry name" value="baf"/>
    <property type="match status" value="1"/>
</dbReference>
<dbReference type="SUPFAM" id="SSF53067">
    <property type="entry name" value="Actin-like ATPase domain"/>
    <property type="match status" value="2"/>
</dbReference>
<comment type="similarity">
    <text evidence="11">Belongs to the type III pantothenate kinase family.</text>
</comment>
<comment type="subcellular location">
    <subcellularLocation>
        <location evidence="2">Cytoplasm</location>
    </subcellularLocation>
</comment>
<dbReference type="GO" id="GO:0005524">
    <property type="term" value="F:ATP binding"/>
    <property type="evidence" value="ECO:0007669"/>
    <property type="project" value="UniProtKB-KW"/>
</dbReference>
<dbReference type="Pfam" id="PF03309">
    <property type="entry name" value="Pan_kinase"/>
    <property type="match status" value="1"/>
</dbReference>
<dbReference type="GO" id="GO:0005737">
    <property type="term" value="C:cytoplasm"/>
    <property type="evidence" value="ECO:0007669"/>
    <property type="project" value="UniProtKB-SubCell"/>
</dbReference>
<evidence type="ECO:0000256" key="2">
    <source>
        <dbReference type="ARBA" id="ARBA00004496"/>
    </source>
</evidence>
<evidence type="ECO:0000256" key="11">
    <source>
        <dbReference type="ARBA" id="ARBA00038036"/>
    </source>
</evidence>
<evidence type="ECO:0000256" key="5">
    <source>
        <dbReference type="ARBA" id="ARBA00022679"/>
    </source>
</evidence>
<evidence type="ECO:0000256" key="4">
    <source>
        <dbReference type="ARBA" id="ARBA00022490"/>
    </source>
</evidence>
<evidence type="ECO:0000256" key="12">
    <source>
        <dbReference type="ARBA" id="ARBA00040883"/>
    </source>
</evidence>
<dbReference type="AlphaFoldDB" id="A0A3B1DFB3"/>
<dbReference type="InterPro" id="IPR004619">
    <property type="entry name" value="Type_III_PanK"/>
</dbReference>
<reference evidence="13" key="1">
    <citation type="submission" date="2018-06" db="EMBL/GenBank/DDBJ databases">
        <authorList>
            <person name="Zhirakovskaya E."/>
        </authorList>
    </citation>
    <scope>NUCLEOTIDE SEQUENCE</scope>
</reference>